<dbReference type="Pfam" id="PF13551">
    <property type="entry name" value="HTH_29"/>
    <property type="match status" value="1"/>
</dbReference>
<name>A0A510I427_9VIBR</name>
<evidence type="ECO:0000313" key="2">
    <source>
        <dbReference type="Proteomes" id="UP000315115"/>
    </source>
</evidence>
<dbReference type="Proteomes" id="UP000315115">
    <property type="component" value="Chromosome 1"/>
</dbReference>
<gene>
    <name evidence="1" type="ORF">VroAM7_11080</name>
</gene>
<protein>
    <recommendedName>
        <fullName evidence="3">Transposase</fullName>
    </recommendedName>
</protein>
<sequence length="66" mass="7567">MLHIRNPIIKHKVGLLKLAEKLGNIPRVCKVMDVSRDTFYCYQELVETGGSDALINQSRRTQNLKI</sequence>
<evidence type="ECO:0000313" key="1">
    <source>
        <dbReference type="EMBL" id="BBL88455.1"/>
    </source>
</evidence>
<proteinExistence type="predicted"/>
<organism evidence="1 2">
    <name type="scientific">Vibrio rotiferianus</name>
    <dbReference type="NCBI Taxonomy" id="190895"/>
    <lineage>
        <taxon>Bacteria</taxon>
        <taxon>Pseudomonadati</taxon>
        <taxon>Pseudomonadota</taxon>
        <taxon>Gammaproteobacteria</taxon>
        <taxon>Vibrionales</taxon>
        <taxon>Vibrionaceae</taxon>
        <taxon>Vibrio</taxon>
    </lineage>
</organism>
<dbReference type="AlphaFoldDB" id="A0A510I427"/>
<accession>A0A510I427</accession>
<dbReference type="EMBL" id="AP019798">
    <property type="protein sequence ID" value="BBL88455.1"/>
    <property type="molecule type" value="Genomic_DNA"/>
</dbReference>
<evidence type="ECO:0008006" key="3">
    <source>
        <dbReference type="Google" id="ProtNLM"/>
    </source>
</evidence>
<reference evidence="2" key="1">
    <citation type="submission" date="2019-07" db="EMBL/GenBank/DDBJ databases">
        <title>Complete Genome Sequences of Vibrion rotiferianus strain AM7.</title>
        <authorList>
            <person name="Miyazaki K."/>
            <person name="Wiseschart A."/>
            <person name="Pootanakit K."/>
            <person name="Ishimori K."/>
            <person name="Kitahara K."/>
        </authorList>
    </citation>
    <scope>NUCLEOTIDE SEQUENCE [LARGE SCALE GENOMIC DNA]</scope>
    <source>
        <strain evidence="2">AM7</strain>
    </source>
</reference>